<gene>
    <name evidence="2" type="primary">ugpQ</name>
    <name evidence="2" type="ORF">Lery_2020</name>
</gene>
<dbReference type="Gene3D" id="3.20.20.190">
    <property type="entry name" value="Phosphatidylinositol (PI) phosphodiesterase"/>
    <property type="match status" value="1"/>
</dbReference>
<dbReference type="SUPFAM" id="SSF51695">
    <property type="entry name" value="PLC-like phosphodiesterases"/>
    <property type="match status" value="1"/>
</dbReference>
<dbReference type="InterPro" id="IPR030395">
    <property type="entry name" value="GP_PDE_dom"/>
</dbReference>
<organism evidence="2 3">
    <name type="scientific">Legionella erythra</name>
    <dbReference type="NCBI Taxonomy" id="448"/>
    <lineage>
        <taxon>Bacteria</taxon>
        <taxon>Pseudomonadati</taxon>
        <taxon>Pseudomonadota</taxon>
        <taxon>Gammaproteobacteria</taxon>
        <taxon>Legionellales</taxon>
        <taxon>Legionellaceae</taxon>
        <taxon>Legionella</taxon>
    </lineage>
</organism>
<evidence type="ECO:0000313" key="3">
    <source>
        <dbReference type="Proteomes" id="UP000054773"/>
    </source>
</evidence>
<dbReference type="PATRIC" id="fig|448.7.peg.2118"/>
<dbReference type="STRING" id="448.Lery_2020"/>
<dbReference type="NCBIfam" id="NF006989">
    <property type="entry name" value="PRK09454.1"/>
    <property type="match status" value="1"/>
</dbReference>
<evidence type="ECO:0000259" key="1">
    <source>
        <dbReference type="PROSITE" id="PS51704"/>
    </source>
</evidence>
<reference evidence="2 3" key="1">
    <citation type="submission" date="2015-11" db="EMBL/GenBank/DDBJ databases">
        <title>Genomic analysis of 38 Legionella species identifies large and diverse effector repertoires.</title>
        <authorList>
            <person name="Burstein D."/>
            <person name="Amaro F."/>
            <person name="Zusman T."/>
            <person name="Lifshitz Z."/>
            <person name="Cohen O."/>
            <person name="Gilbert J.A."/>
            <person name="Pupko T."/>
            <person name="Shuman H.A."/>
            <person name="Segal G."/>
        </authorList>
    </citation>
    <scope>NUCLEOTIDE SEQUENCE [LARGE SCALE GENOMIC DNA]</scope>
    <source>
        <strain evidence="2 3">SE-32A-C8</strain>
    </source>
</reference>
<dbReference type="PANTHER" id="PTHR46211">
    <property type="entry name" value="GLYCEROPHOSPHORYL DIESTER PHOSPHODIESTERASE"/>
    <property type="match status" value="1"/>
</dbReference>
<name>A0A0W0TJQ6_LEGER</name>
<sequence>MLLQAPVIEKIIGHRGASAYAPENTLAAFDKALSMGCRFLEFDVMLSADGEPFVFHDESLKRTTNGQGQIGLCSAEYLQSLDAGSWFSRNFRGEKIPHFREVLKWLTFTNVNANIEIKPYPGQSEQTAATVLSYINRYWPANKAAPLVSSFDQAALTLYRSLAPEMPIGLLLDRWEEDWQQQAEELQCYSIHLNQRVLTADRVGAMKEKGYLVLAYTVNRKRLALKLFDWGVDAVFSDYPDLLL</sequence>
<dbReference type="EMBL" id="LNYA01000032">
    <property type="protein sequence ID" value="KTC95725.1"/>
    <property type="molecule type" value="Genomic_DNA"/>
</dbReference>
<dbReference type="Pfam" id="PF03009">
    <property type="entry name" value="GDPD"/>
    <property type="match status" value="1"/>
</dbReference>
<dbReference type="InterPro" id="IPR017946">
    <property type="entry name" value="PLC-like_Pdiesterase_TIM-brl"/>
</dbReference>
<comment type="caution">
    <text evidence="2">The sequence shown here is derived from an EMBL/GenBank/DDBJ whole genome shotgun (WGS) entry which is preliminary data.</text>
</comment>
<dbReference type="GO" id="GO:0006629">
    <property type="term" value="P:lipid metabolic process"/>
    <property type="evidence" value="ECO:0007669"/>
    <property type="project" value="InterPro"/>
</dbReference>
<dbReference type="PROSITE" id="PS50007">
    <property type="entry name" value="PIPLC_X_DOMAIN"/>
    <property type="match status" value="1"/>
</dbReference>
<feature type="domain" description="GP-PDE" evidence="1">
    <location>
        <begin position="9"/>
        <end position="244"/>
    </location>
</feature>
<keyword evidence="3" id="KW-1185">Reference proteome</keyword>
<protein>
    <submittedName>
        <fullName evidence="2">Glycerophosphoryl diester esterase</fullName>
    </submittedName>
</protein>
<proteinExistence type="predicted"/>
<dbReference type="GO" id="GO:0008081">
    <property type="term" value="F:phosphoric diester hydrolase activity"/>
    <property type="evidence" value="ECO:0007669"/>
    <property type="project" value="InterPro"/>
</dbReference>
<dbReference type="AlphaFoldDB" id="A0A0W0TJQ6"/>
<dbReference type="RefSeq" id="WP_058527163.1">
    <property type="nucleotide sequence ID" value="NZ_CAAAHY010000014.1"/>
</dbReference>
<dbReference type="PROSITE" id="PS51704">
    <property type="entry name" value="GP_PDE"/>
    <property type="match status" value="1"/>
</dbReference>
<accession>A0A0W0TJQ6</accession>
<dbReference type="CDD" id="cd08562">
    <property type="entry name" value="GDPD_EcUgpQ_like"/>
    <property type="match status" value="1"/>
</dbReference>
<dbReference type="OrthoDB" id="9795622at2"/>
<dbReference type="PANTHER" id="PTHR46211:SF1">
    <property type="entry name" value="GLYCEROPHOSPHODIESTER PHOSPHODIESTERASE, CYTOPLASMIC"/>
    <property type="match status" value="1"/>
</dbReference>
<dbReference type="Proteomes" id="UP000054773">
    <property type="component" value="Unassembled WGS sequence"/>
</dbReference>
<evidence type="ECO:0000313" key="2">
    <source>
        <dbReference type="EMBL" id="KTC95725.1"/>
    </source>
</evidence>